<evidence type="ECO:0000256" key="7">
    <source>
        <dbReference type="ARBA" id="ARBA00023014"/>
    </source>
</evidence>
<comment type="catalytic activity">
    <reaction evidence="8">
        <text>(sulfur carrier)-H + L-cysteine = (sulfur carrier)-SH + L-alanine</text>
        <dbReference type="Rhea" id="RHEA:43892"/>
        <dbReference type="Rhea" id="RHEA-COMP:14737"/>
        <dbReference type="Rhea" id="RHEA-COMP:14739"/>
        <dbReference type="ChEBI" id="CHEBI:29917"/>
        <dbReference type="ChEBI" id="CHEBI:35235"/>
        <dbReference type="ChEBI" id="CHEBI:57972"/>
        <dbReference type="ChEBI" id="CHEBI:64428"/>
        <dbReference type="EC" id="2.8.1.7"/>
    </reaction>
</comment>
<comment type="cofactor">
    <cofactor evidence="1">
        <name>pyridoxal 5'-phosphate</name>
        <dbReference type="ChEBI" id="CHEBI:597326"/>
    </cofactor>
</comment>
<evidence type="ECO:0000256" key="1">
    <source>
        <dbReference type="ARBA" id="ARBA00001933"/>
    </source>
</evidence>
<dbReference type="InterPro" id="IPR000192">
    <property type="entry name" value="Aminotrans_V_dom"/>
</dbReference>
<evidence type="ECO:0000256" key="2">
    <source>
        <dbReference type="ARBA" id="ARBA00006490"/>
    </source>
</evidence>
<dbReference type="InterPro" id="IPR015424">
    <property type="entry name" value="PyrdxlP-dep_Trfase"/>
</dbReference>
<dbReference type="RefSeq" id="WP_163067107.1">
    <property type="nucleotide sequence ID" value="NZ_CP048649.1"/>
</dbReference>
<evidence type="ECO:0000256" key="6">
    <source>
        <dbReference type="ARBA" id="ARBA00023004"/>
    </source>
</evidence>
<dbReference type="Gene3D" id="3.40.640.10">
    <property type="entry name" value="Type I PLP-dependent aspartate aminotransferase-like (Major domain)"/>
    <property type="match status" value="1"/>
</dbReference>
<dbReference type="SUPFAM" id="SSF53383">
    <property type="entry name" value="PLP-dependent transferases"/>
    <property type="match status" value="1"/>
</dbReference>
<organism evidence="10 11">
    <name type="scientific">Aminipila butyrica</name>
    <dbReference type="NCBI Taxonomy" id="433296"/>
    <lineage>
        <taxon>Bacteria</taxon>
        <taxon>Bacillati</taxon>
        <taxon>Bacillota</taxon>
        <taxon>Clostridia</taxon>
        <taxon>Peptostreptococcales</taxon>
        <taxon>Anaerovoracaceae</taxon>
        <taxon>Aminipila</taxon>
    </lineage>
</organism>
<evidence type="ECO:0000256" key="8">
    <source>
        <dbReference type="ARBA" id="ARBA00050776"/>
    </source>
</evidence>
<keyword evidence="11" id="KW-1185">Reference proteome</keyword>
<evidence type="ECO:0000256" key="4">
    <source>
        <dbReference type="ARBA" id="ARBA00022723"/>
    </source>
</evidence>
<dbReference type="GO" id="GO:0046872">
    <property type="term" value="F:metal ion binding"/>
    <property type="evidence" value="ECO:0007669"/>
    <property type="project" value="UniProtKB-KW"/>
</dbReference>
<keyword evidence="4" id="KW-0479">Metal-binding</keyword>
<feature type="domain" description="Aminotransferase class V" evidence="9">
    <location>
        <begin position="3"/>
        <end position="377"/>
    </location>
</feature>
<keyword evidence="5" id="KW-0663">Pyridoxal phosphate</keyword>
<dbReference type="AlphaFoldDB" id="A0A858BWA3"/>
<proteinExistence type="inferred from homology"/>
<dbReference type="Pfam" id="PF00266">
    <property type="entry name" value="Aminotran_5"/>
    <property type="match status" value="1"/>
</dbReference>
<comment type="similarity">
    <text evidence="2">Belongs to the class-V pyridoxal-phosphate-dependent aminotransferase family. NifS/IscS subfamily.</text>
</comment>
<dbReference type="GO" id="GO:0051536">
    <property type="term" value="F:iron-sulfur cluster binding"/>
    <property type="evidence" value="ECO:0007669"/>
    <property type="project" value="UniProtKB-KW"/>
</dbReference>
<dbReference type="Gene3D" id="3.90.1150.10">
    <property type="entry name" value="Aspartate Aminotransferase, domain 1"/>
    <property type="match status" value="1"/>
</dbReference>
<dbReference type="GO" id="GO:0031071">
    <property type="term" value="F:cysteine desulfurase activity"/>
    <property type="evidence" value="ECO:0007669"/>
    <property type="project" value="UniProtKB-EC"/>
</dbReference>
<dbReference type="KEGG" id="abut:Ami103574_11275"/>
<dbReference type="PANTHER" id="PTHR11601:SF34">
    <property type="entry name" value="CYSTEINE DESULFURASE"/>
    <property type="match status" value="1"/>
</dbReference>
<evidence type="ECO:0000313" key="11">
    <source>
        <dbReference type="Proteomes" id="UP000466848"/>
    </source>
</evidence>
<dbReference type="InterPro" id="IPR015422">
    <property type="entry name" value="PyrdxlP-dep_Trfase_small"/>
</dbReference>
<dbReference type="PIRSF" id="PIRSF005572">
    <property type="entry name" value="NifS"/>
    <property type="match status" value="1"/>
</dbReference>
<dbReference type="EMBL" id="CP048649">
    <property type="protein sequence ID" value="QIB69867.1"/>
    <property type="molecule type" value="Genomic_DNA"/>
</dbReference>
<reference evidence="10 11" key="1">
    <citation type="submission" date="2020-02" db="EMBL/GenBank/DDBJ databases">
        <authorList>
            <person name="Kim Y.B."/>
            <person name="Roh S.W."/>
        </authorList>
    </citation>
    <scope>NUCLEOTIDE SEQUENCE [LARGE SCALE GENOMIC DNA]</scope>
    <source>
        <strain evidence="10 11">DSM 103574</strain>
    </source>
</reference>
<evidence type="ECO:0000259" key="9">
    <source>
        <dbReference type="Pfam" id="PF00266"/>
    </source>
</evidence>
<sequence length="395" mass="42781">MFVYLDNSSTTKPYREAAERMMIFLQEDFGNPSSLHRLGLTAEKAVKAARKSLGDAMGAREEEIIFTSGGTEADNTALIGAAAARQRRGRKVITTAVEHPAVLEAVERLAHTGFTVERIGVDQKGLVDMDALAAALSEDTILISVMGVNNEVGTIQPIQEIGSLRQVYNEKHGTDILFHTDAVQAFGKLPVLARDADLISLSGHKIHGPKGIGALYIRKGLSIEPYLLGGGQERHLRSGTENVPAIAGFGQAVQQMSSRMEERMKAVSAARARLLGGIQAEIPEVRLNSPETDSLGWDGGLCCPSVLNVSFLGTRGEVLLHSLEQADIYVSTGSACSSNKKGQSHVLRAMGLKDKEIEGAIRFSFSEFNTMEEIDYVVEQLKQAVGRFRKLGSFR</sequence>
<dbReference type="Gene3D" id="1.10.260.50">
    <property type="match status" value="1"/>
</dbReference>
<dbReference type="PANTHER" id="PTHR11601">
    <property type="entry name" value="CYSTEINE DESULFURYLASE FAMILY MEMBER"/>
    <property type="match status" value="1"/>
</dbReference>
<evidence type="ECO:0000256" key="5">
    <source>
        <dbReference type="ARBA" id="ARBA00022898"/>
    </source>
</evidence>
<name>A0A858BWA3_9FIRM</name>
<dbReference type="FunFam" id="3.40.640.10:FF:000084">
    <property type="entry name" value="IscS-like cysteine desulfurase"/>
    <property type="match status" value="1"/>
</dbReference>
<dbReference type="InterPro" id="IPR015421">
    <property type="entry name" value="PyrdxlP-dep_Trfase_major"/>
</dbReference>
<protein>
    <submittedName>
        <fullName evidence="10">Cysteine desulfurase</fullName>
    </submittedName>
</protein>
<keyword evidence="3" id="KW-0808">Transferase</keyword>
<dbReference type="Proteomes" id="UP000466848">
    <property type="component" value="Chromosome"/>
</dbReference>
<dbReference type="InterPro" id="IPR016454">
    <property type="entry name" value="Cysteine_dSase"/>
</dbReference>
<keyword evidence="6" id="KW-0408">Iron</keyword>
<evidence type="ECO:0000256" key="3">
    <source>
        <dbReference type="ARBA" id="ARBA00022679"/>
    </source>
</evidence>
<gene>
    <name evidence="10" type="ORF">Ami103574_11275</name>
</gene>
<evidence type="ECO:0000313" key="10">
    <source>
        <dbReference type="EMBL" id="QIB69867.1"/>
    </source>
</evidence>
<accession>A0A858BWA3</accession>
<keyword evidence="7" id="KW-0411">Iron-sulfur</keyword>